<feature type="domain" description="Methyltransferase type 11" evidence="2">
    <location>
        <begin position="881"/>
        <end position="926"/>
    </location>
</feature>
<dbReference type="Proteomes" id="UP001153719">
    <property type="component" value="Chromosome"/>
</dbReference>
<reference evidence="3" key="1">
    <citation type="submission" date="2020-09" db="EMBL/GenBank/DDBJ databases">
        <authorList>
            <person name="Blom J."/>
        </authorList>
    </citation>
    <scope>NUCLEOTIDE SEQUENCE</scope>
    <source>
        <strain evidence="3">No.713</strain>
    </source>
</reference>
<proteinExistence type="predicted"/>
<organism evidence="3 4">
    <name type="scientific">Planktothrix pseudagardhii</name>
    <dbReference type="NCBI Taxonomy" id="132604"/>
    <lineage>
        <taxon>Bacteria</taxon>
        <taxon>Bacillati</taxon>
        <taxon>Cyanobacteriota</taxon>
        <taxon>Cyanophyceae</taxon>
        <taxon>Oscillatoriophycideae</taxon>
        <taxon>Oscillatoriales</taxon>
        <taxon>Microcoleaceae</taxon>
        <taxon>Planktothrix</taxon>
    </lineage>
</organism>
<dbReference type="InterPro" id="IPR013216">
    <property type="entry name" value="Methyltransf_11"/>
</dbReference>
<evidence type="ECO:0000313" key="4">
    <source>
        <dbReference type="Proteomes" id="UP001153719"/>
    </source>
</evidence>
<dbReference type="Pfam" id="PF08241">
    <property type="entry name" value="Methyltransf_11"/>
    <property type="match status" value="2"/>
</dbReference>
<name>A0A9W4CRU9_9CYAN</name>
<dbReference type="SUPFAM" id="SSF50939">
    <property type="entry name" value="Sialidases"/>
    <property type="match status" value="1"/>
</dbReference>
<dbReference type="InterPro" id="IPR029063">
    <property type="entry name" value="SAM-dependent_MTases_sf"/>
</dbReference>
<dbReference type="SUPFAM" id="SSF88713">
    <property type="entry name" value="Glycoside hydrolase/deacetylase"/>
    <property type="match status" value="1"/>
</dbReference>
<dbReference type="CDD" id="cd00350">
    <property type="entry name" value="rubredoxin_like"/>
    <property type="match status" value="1"/>
</dbReference>
<gene>
    <name evidence="3" type="ORF">NO713_04611</name>
</gene>
<evidence type="ECO:0000259" key="2">
    <source>
        <dbReference type="Pfam" id="PF08241"/>
    </source>
</evidence>
<dbReference type="InterPro" id="IPR011330">
    <property type="entry name" value="Glyco_hydro/deAcase_b/a-brl"/>
</dbReference>
<feature type="domain" description="Methyltransferase type 11" evidence="2">
    <location>
        <begin position="646"/>
        <end position="692"/>
    </location>
</feature>
<dbReference type="InterPro" id="IPR015943">
    <property type="entry name" value="WD40/YVTN_repeat-like_dom_sf"/>
</dbReference>
<keyword evidence="1" id="KW-0808">Transferase</keyword>
<evidence type="ECO:0000313" key="3">
    <source>
        <dbReference type="EMBL" id="CAD5980040.1"/>
    </source>
</evidence>
<dbReference type="RefSeq" id="WP_254174704.1">
    <property type="nucleotide sequence ID" value="NZ_LR882967.1"/>
</dbReference>
<dbReference type="Gene3D" id="3.40.50.150">
    <property type="entry name" value="Vaccinia Virus protein VP39"/>
    <property type="match status" value="3"/>
</dbReference>
<dbReference type="GO" id="GO:0032259">
    <property type="term" value="P:methylation"/>
    <property type="evidence" value="ECO:0007669"/>
    <property type="project" value="UniProtKB-KW"/>
</dbReference>
<dbReference type="GO" id="GO:0008757">
    <property type="term" value="F:S-adenosylmethionine-dependent methyltransferase activity"/>
    <property type="evidence" value="ECO:0007669"/>
    <property type="project" value="InterPro"/>
</dbReference>
<evidence type="ECO:0000256" key="1">
    <source>
        <dbReference type="ARBA" id="ARBA00022679"/>
    </source>
</evidence>
<protein>
    <submittedName>
        <fullName evidence="3">Methyltransferase domain-containing protein</fullName>
    </submittedName>
</protein>
<dbReference type="PANTHER" id="PTHR43861">
    <property type="entry name" value="TRANS-ACONITATE 2-METHYLTRANSFERASE-RELATED"/>
    <property type="match status" value="1"/>
</dbReference>
<accession>A0A9W4CRU9</accession>
<dbReference type="Gene3D" id="3.20.20.370">
    <property type="entry name" value="Glycoside hydrolase/deacetylase"/>
    <property type="match status" value="1"/>
</dbReference>
<dbReference type="SUPFAM" id="SSF53335">
    <property type="entry name" value="S-adenosyl-L-methionine-dependent methyltransferases"/>
    <property type="match status" value="3"/>
</dbReference>
<dbReference type="InterPro" id="IPR036278">
    <property type="entry name" value="Sialidase_sf"/>
</dbReference>
<sequence>MEAQPLRAERDPLNCLIWGDYPEGRLGISEMMDIADQHGVKLTMFLDYCEKDIYGEALLDVGREIHRRGHDLQLHAHLNFFDQSFWSKHNIKPEFLLNKVDDVLARVTLDFLCEQHQIVTGSKAVAFRGGGYRYNNALLKAMFEHGVILDSSLNISRATQPVTLSPSKQFLWSSGCLEIPVSCVAGYRNLNYFFDFNFNSGYFTNVDAMIEYLDIFYSERGEDAVAVLVMHSWSFLKLTDRKYFTESVPEDANRFAEFLDSIKDKIEVITASDLVHLHSEEKLALDETLDFKNFDPPPILNLKETSTINLSSKQGVIAPYSPIVVPNLLNECCPICGAGKARFVEMNGRRCPDCGSVERQRCFAIAYDQIIHQEFDFANKHLLIFSPSISELQFLKSRGIAGKTSIDIRPDSRPDIIADVCCMPRIESGSQICVFASYIMPNVYDMEAALDEIARILAPNGVFFSVEMLTAGSPTREIEKEENITGWYGQEAFEKYRVGSFRILGEDDYFYALTKRFTVSRYAATDPITNQVTLINMCKPLLNKKHIIMETNNFQAISPSLSTIAEPAKTATPKAEMPVSVIDASFDQLMRDVVSQKLKLPRNQARLLPHTPLNTAHKTLTKDFKEILAPVLTSWKDLANPELAIKAAELSDYESENVDVVLSFGVLDFLENFSDTIANTFRILRQGGMALFYLKRQRIVEGTNPPNIAYLCDPLVYGLPENTRLPSIKVGRTWLLNALAEVGFEPEHFEFCSEESGETVEWFVGHKPGSPVLTDSTLETDYQEEADPVFCDICGADLSSLAKNETGCPNCHSRPRTRTIVKLGERLLQIFPSGSQAENRILLGFAMNGAEERVLIPAIYGRLQSVSLYGKYRQDHEEGVDMRDLSRYGNASFDGVFGCLVFDYFEEHEVALGEIARVLKPGGVFFTHIAPYRLSADPDSPPKTTSIIKKRPDYFAYIPDAADMPSINVGRSWFLDAIKRAGLEPELVEIVDKQSGEKIDWFLGIKAGTDTTTKSLSKTNPINLSHPPVCYSIPLPEESGYRLLDITISLPELTDSLTGMDFAEHIIDSATGSPSKTVVLCGTGSLCVSDDLGESWRTIQTKGFEDYRWWNCFTTSTGRHILQSLGWQGTNDPVTDPDKHAALLLFDHNWEYIGSASAGKASWHGSASIGESGGAIMFAEYYTNSERYRPDFKEKQQEYIKSLRPNAIWRSTDDGISWHKVLEFSPLDIRHFHTVIPDHFLPGTWWASSGDMVHESRVWRTEDNGDNWIEVTNLDPDICLPIMTEKLKCHRYTDAIIEKDSIIWGADDYLGSLHALSETLPLPERTGSRIYISPKTSPLMPRELGIIGHPIRKFVDVGPGWIIFTEAKQASLGLRPQVFLLFKKSFRLVKLMELENWRNVATGFTYSRGSKVAYNGCFFIYRSHFDVFEDGIRCLKWQVKFQ</sequence>
<dbReference type="PANTHER" id="PTHR43861:SF3">
    <property type="entry name" value="PUTATIVE (AFU_ORTHOLOGUE AFUA_2G14390)-RELATED"/>
    <property type="match status" value="1"/>
</dbReference>
<keyword evidence="4" id="KW-1185">Reference proteome</keyword>
<dbReference type="CDD" id="cd02440">
    <property type="entry name" value="AdoMet_MTases"/>
    <property type="match status" value="1"/>
</dbReference>
<dbReference type="EMBL" id="LR882967">
    <property type="protein sequence ID" value="CAD5980040.1"/>
    <property type="molecule type" value="Genomic_DNA"/>
</dbReference>
<keyword evidence="3" id="KW-0489">Methyltransferase</keyword>
<dbReference type="GO" id="GO:0005975">
    <property type="term" value="P:carbohydrate metabolic process"/>
    <property type="evidence" value="ECO:0007669"/>
    <property type="project" value="InterPro"/>
</dbReference>
<dbReference type="Gene3D" id="2.130.10.10">
    <property type="entry name" value="YVTN repeat-like/Quinoprotein amine dehydrogenase"/>
    <property type="match status" value="1"/>
</dbReference>
<dbReference type="KEGG" id="ppsu:NO713_04611"/>